<organism evidence="1 2">
    <name type="scientific">Chitinophaga polysaccharea</name>
    <dbReference type="NCBI Taxonomy" id="1293035"/>
    <lineage>
        <taxon>Bacteria</taxon>
        <taxon>Pseudomonadati</taxon>
        <taxon>Bacteroidota</taxon>
        <taxon>Chitinophagia</taxon>
        <taxon>Chitinophagales</taxon>
        <taxon>Chitinophagaceae</taxon>
        <taxon>Chitinophaga</taxon>
    </lineage>
</organism>
<comment type="caution">
    <text evidence="1">The sequence shown here is derived from an EMBL/GenBank/DDBJ whole genome shotgun (WGS) entry which is preliminary data.</text>
</comment>
<dbReference type="AlphaFoldDB" id="A0A561PTA0"/>
<evidence type="ECO:0000313" key="1">
    <source>
        <dbReference type="EMBL" id="TWF41316.1"/>
    </source>
</evidence>
<dbReference type="Proteomes" id="UP000320811">
    <property type="component" value="Unassembled WGS sequence"/>
</dbReference>
<keyword evidence="2" id="KW-1185">Reference proteome</keyword>
<accession>A0A561PTA0</accession>
<protein>
    <submittedName>
        <fullName evidence="1">Uncharacterized protein</fullName>
    </submittedName>
</protein>
<gene>
    <name evidence="1" type="ORF">FHW36_103120</name>
</gene>
<name>A0A561PTA0_9BACT</name>
<evidence type="ECO:0000313" key="2">
    <source>
        <dbReference type="Proteomes" id="UP000320811"/>
    </source>
</evidence>
<dbReference type="EMBL" id="VIWO01000003">
    <property type="protein sequence ID" value="TWF41316.1"/>
    <property type="molecule type" value="Genomic_DNA"/>
</dbReference>
<proteinExistence type="predicted"/>
<sequence>MSACLYNMKTTNHILIFKTNITTPEDRLEVAAVLDQQPFISKWTVDMEDIDCVLRIESAIAATAPIIHLIRSRNYECAELED</sequence>
<reference evidence="1 2" key="1">
    <citation type="submission" date="2019-06" db="EMBL/GenBank/DDBJ databases">
        <title>Sorghum-associated microbial communities from plants grown in Nebraska, USA.</title>
        <authorList>
            <person name="Schachtman D."/>
        </authorList>
    </citation>
    <scope>NUCLEOTIDE SEQUENCE [LARGE SCALE GENOMIC DNA]</scope>
    <source>
        <strain evidence="1 2">1209</strain>
    </source>
</reference>